<protein>
    <submittedName>
        <fullName evidence="3">Zincin-like metallopeptidase domain-containing protein</fullName>
    </submittedName>
</protein>
<accession>A0ABY7TB55</accession>
<organism evidence="3 4">
    <name type="scientific">Mucilaginibacter jinjuensis</name>
    <dbReference type="NCBI Taxonomy" id="1176721"/>
    <lineage>
        <taxon>Bacteria</taxon>
        <taxon>Pseudomonadati</taxon>
        <taxon>Bacteroidota</taxon>
        <taxon>Sphingobacteriia</taxon>
        <taxon>Sphingobacteriales</taxon>
        <taxon>Sphingobacteriaceae</taxon>
        <taxon>Mucilaginibacter</taxon>
    </lineage>
</organism>
<dbReference type="InterPro" id="IPR041459">
    <property type="entry name" value="MPTase-PolyVal"/>
</dbReference>
<dbReference type="Proteomes" id="UP001216139">
    <property type="component" value="Chromosome"/>
</dbReference>
<gene>
    <name evidence="3" type="ORF">PQO05_07330</name>
</gene>
<evidence type="ECO:0000313" key="4">
    <source>
        <dbReference type="Proteomes" id="UP001216139"/>
    </source>
</evidence>
<feature type="domain" description="Polyvalent protein metallopeptidase" evidence="2">
    <location>
        <begin position="167"/>
        <end position="291"/>
    </location>
</feature>
<name>A0ABY7TB55_9SPHI</name>
<evidence type="ECO:0000259" key="1">
    <source>
        <dbReference type="Pfam" id="PF08401"/>
    </source>
</evidence>
<dbReference type="RefSeq" id="WP_273632052.1">
    <property type="nucleotide sequence ID" value="NZ_CP117167.1"/>
</dbReference>
<evidence type="ECO:0000313" key="3">
    <source>
        <dbReference type="EMBL" id="WCT13745.1"/>
    </source>
</evidence>
<dbReference type="Pfam" id="PF08401">
    <property type="entry name" value="ArdcN"/>
    <property type="match status" value="1"/>
</dbReference>
<dbReference type="InterPro" id="IPR013610">
    <property type="entry name" value="ArdC_N"/>
</dbReference>
<sequence length="407" mass="45405">MPINEHGRAPAKALHTLVAEKLIAQLKNGTAPWLKPWRAGDPDSFQLPYNAVTGNRYKGINTLSLLTSDYTDPRWVTFKQAAAVGWQVKKGAQGTQIQFVKFKDFITKRDETGRPVLNEASEPVQMLAALPRPIITNAWVFNAAQISGIPPLLQVLPKSPEWDPHHRAESLIQQSGAQIEHTAGDRAVYNPVRDHITMPMRHQFDTADQYYATLLHELGHWTGHPTRLDRSLFNQYGTPGYAREELRAEIASLLIGRELHIGHDPGQHASYINSWISLLENSPFEIHAAAADAEKILNYLVGMERKMDLNLTQDQTGTLGPNPGKQKSTHFSNGEKILYNNVVYRVLSHLKRARYLLENENTGTSFVLSKSDGLYQSLVAAKSAPVHAIITPDKSSEILPARNSAVR</sequence>
<dbReference type="Pfam" id="PF18818">
    <property type="entry name" value="MPTase-PolyVal"/>
    <property type="match status" value="1"/>
</dbReference>
<dbReference type="EMBL" id="CP117167">
    <property type="protein sequence ID" value="WCT13745.1"/>
    <property type="molecule type" value="Genomic_DNA"/>
</dbReference>
<keyword evidence="4" id="KW-1185">Reference proteome</keyword>
<feature type="domain" description="N-terminal" evidence="1">
    <location>
        <begin position="15"/>
        <end position="116"/>
    </location>
</feature>
<reference evidence="3 4" key="1">
    <citation type="submission" date="2023-02" db="EMBL/GenBank/DDBJ databases">
        <title>Genome sequence of Mucilaginibacter jinjuensis strain KACC 16571.</title>
        <authorList>
            <person name="Kim S."/>
            <person name="Heo J."/>
            <person name="Kwon S.-W."/>
        </authorList>
    </citation>
    <scope>NUCLEOTIDE SEQUENCE [LARGE SCALE GENOMIC DNA]</scope>
    <source>
        <strain evidence="3 4">KACC 16571</strain>
    </source>
</reference>
<proteinExistence type="predicted"/>
<evidence type="ECO:0000259" key="2">
    <source>
        <dbReference type="Pfam" id="PF18818"/>
    </source>
</evidence>